<evidence type="ECO:0000313" key="2">
    <source>
        <dbReference type="EMBL" id="KAF2176229.1"/>
    </source>
</evidence>
<protein>
    <submittedName>
        <fullName evidence="2">Uncharacterized protein</fullName>
    </submittedName>
</protein>
<evidence type="ECO:0000256" key="1">
    <source>
        <dbReference type="SAM" id="MobiDB-lite"/>
    </source>
</evidence>
<feature type="compositionally biased region" description="Basic residues" evidence="1">
    <location>
        <begin position="245"/>
        <end position="254"/>
    </location>
</feature>
<dbReference type="EMBL" id="ML994713">
    <property type="protein sequence ID" value="KAF2176229.1"/>
    <property type="molecule type" value="Genomic_DNA"/>
</dbReference>
<dbReference type="Proteomes" id="UP000800200">
    <property type="component" value="Unassembled WGS sequence"/>
</dbReference>
<name>A0A6A6DDC2_9PEZI</name>
<proteinExistence type="predicted"/>
<reference evidence="2" key="1">
    <citation type="journal article" date="2020" name="Stud. Mycol.">
        <title>101 Dothideomycetes genomes: a test case for predicting lifestyles and emergence of pathogens.</title>
        <authorList>
            <person name="Haridas S."/>
            <person name="Albert R."/>
            <person name="Binder M."/>
            <person name="Bloem J."/>
            <person name="Labutti K."/>
            <person name="Salamov A."/>
            <person name="Andreopoulos B."/>
            <person name="Baker S."/>
            <person name="Barry K."/>
            <person name="Bills G."/>
            <person name="Bluhm B."/>
            <person name="Cannon C."/>
            <person name="Castanera R."/>
            <person name="Culley D."/>
            <person name="Daum C."/>
            <person name="Ezra D."/>
            <person name="Gonzalez J."/>
            <person name="Henrissat B."/>
            <person name="Kuo A."/>
            <person name="Liang C."/>
            <person name="Lipzen A."/>
            <person name="Lutzoni F."/>
            <person name="Magnuson J."/>
            <person name="Mondo S."/>
            <person name="Nolan M."/>
            <person name="Ohm R."/>
            <person name="Pangilinan J."/>
            <person name="Park H.-J."/>
            <person name="Ramirez L."/>
            <person name="Alfaro M."/>
            <person name="Sun H."/>
            <person name="Tritt A."/>
            <person name="Yoshinaga Y."/>
            <person name="Zwiers L.-H."/>
            <person name="Turgeon B."/>
            <person name="Goodwin S."/>
            <person name="Spatafora J."/>
            <person name="Crous P."/>
            <person name="Grigoriev I."/>
        </authorList>
    </citation>
    <scope>NUCLEOTIDE SEQUENCE</scope>
    <source>
        <strain evidence="2">CBS 207.26</strain>
    </source>
</reference>
<feature type="region of interest" description="Disordered" evidence="1">
    <location>
        <begin position="236"/>
        <end position="269"/>
    </location>
</feature>
<keyword evidence="3" id="KW-1185">Reference proteome</keyword>
<organism evidence="2 3">
    <name type="scientific">Zopfia rhizophila CBS 207.26</name>
    <dbReference type="NCBI Taxonomy" id="1314779"/>
    <lineage>
        <taxon>Eukaryota</taxon>
        <taxon>Fungi</taxon>
        <taxon>Dikarya</taxon>
        <taxon>Ascomycota</taxon>
        <taxon>Pezizomycotina</taxon>
        <taxon>Dothideomycetes</taxon>
        <taxon>Dothideomycetes incertae sedis</taxon>
        <taxon>Zopfiaceae</taxon>
        <taxon>Zopfia</taxon>
    </lineage>
</organism>
<sequence>MFELESVRKRLEAYFPGWGRTRWGELFSSALRHENFEEVNNVWTRNRDMRKDIANLICALLELLQCTGEQGGNLVAAYFSTVNTERQVMFDLHDNEWARCLRDSDRTATYAVVGDACLKLRARGNPAASCHPYEPHATLFQTGIVFGERIPVYADFVQLEPSEEMFRVNRMGSRTITLSPIDGQTAIRMLRLNVVTATEVIEDFNTAPEGVYDAIIRAGRVSIGGMKARRQLLLQQPQRRPERREHRRAGRSRRSPTEKPSKTHKCTIL</sequence>
<evidence type="ECO:0000313" key="3">
    <source>
        <dbReference type="Proteomes" id="UP000800200"/>
    </source>
</evidence>
<gene>
    <name evidence="2" type="ORF">K469DRAFT_700353</name>
</gene>
<dbReference type="OrthoDB" id="428577at2759"/>
<dbReference type="AlphaFoldDB" id="A0A6A6DDC2"/>
<accession>A0A6A6DDC2</accession>